<organism evidence="2 3">
    <name type="scientific">Lepidothrix coronata</name>
    <name type="common">blue-crowned manakin</name>
    <dbReference type="NCBI Taxonomy" id="321398"/>
    <lineage>
        <taxon>Eukaryota</taxon>
        <taxon>Metazoa</taxon>
        <taxon>Chordata</taxon>
        <taxon>Craniata</taxon>
        <taxon>Vertebrata</taxon>
        <taxon>Euteleostomi</taxon>
        <taxon>Archelosauria</taxon>
        <taxon>Archosauria</taxon>
        <taxon>Dinosauria</taxon>
        <taxon>Saurischia</taxon>
        <taxon>Theropoda</taxon>
        <taxon>Coelurosauria</taxon>
        <taxon>Aves</taxon>
        <taxon>Neognathae</taxon>
        <taxon>Neoaves</taxon>
        <taxon>Telluraves</taxon>
        <taxon>Australaves</taxon>
        <taxon>Passeriformes</taxon>
        <taxon>Pipridae</taxon>
        <taxon>Lepidothrix</taxon>
    </lineage>
</organism>
<keyword evidence="2" id="KW-1185">Reference proteome</keyword>
<sequence length="271" mass="28844">MPKEEETNSKSQPTEGLPRLQKRQSVDLRQPQEEQHCPADPPEAQEAAKAGPAPASGKQVPAAGAQSRGPAPHSPCCPPSPSPAPLTAHVLGGQRAGAALAAPETEERALAKEEGERKLCSLRQLQHGEDHTAQELSEGELSGHPELSQGGDSSDQRSSHESWERITIHTIWVNPQYAELLQKTHTVSQERAEAAAPSDSGGQVPAAGSQSQVSARHSSYCPSSSSSALLSAQTPSEQRGSHTLQSSHSRRALQTLCRLFWCSCMAAQPED</sequence>
<feature type="compositionally biased region" description="Polar residues" evidence="1">
    <location>
        <begin position="237"/>
        <end position="247"/>
    </location>
</feature>
<dbReference type="AlphaFoldDB" id="A0A6J0IXH6"/>
<feature type="region of interest" description="Disordered" evidence="1">
    <location>
        <begin position="188"/>
        <end position="247"/>
    </location>
</feature>
<dbReference type="GeneID" id="108507346"/>
<feature type="compositionally biased region" description="Low complexity" evidence="1">
    <location>
        <begin position="42"/>
        <end position="59"/>
    </location>
</feature>
<accession>A0A6J0IXH6</accession>
<reference evidence="3" key="1">
    <citation type="submission" date="2025-08" db="UniProtKB">
        <authorList>
            <consortium name="RefSeq"/>
        </authorList>
    </citation>
    <scope>IDENTIFICATION</scope>
</reference>
<evidence type="ECO:0000313" key="2">
    <source>
        <dbReference type="Proteomes" id="UP000504624"/>
    </source>
</evidence>
<evidence type="ECO:0000256" key="1">
    <source>
        <dbReference type="SAM" id="MobiDB-lite"/>
    </source>
</evidence>
<feature type="compositionally biased region" description="Basic and acidic residues" evidence="1">
    <location>
        <begin position="24"/>
        <end position="37"/>
    </location>
</feature>
<evidence type="ECO:0000313" key="3">
    <source>
        <dbReference type="RefSeq" id="XP_017690739.1"/>
    </source>
</evidence>
<feature type="compositionally biased region" description="Basic and acidic residues" evidence="1">
    <location>
        <begin position="105"/>
        <end position="119"/>
    </location>
</feature>
<feature type="region of interest" description="Disordered" evidence="1">
    <location>
        <begin position="1"/>
        <end position="162"/>
    </location>
</feature>
<dbReference type="Proteomes" id="UP000504624">
    <property type="component" value="Unplaced"/>
</dbReference>
<feature type="compositionally biased region" description="Low complexity" evidence="1">
    <location>
        <begin position="214"/>
        <end position="236"/>
    </location>
</feature>
<dbReference type="RefSeq" id="XP_017690739.1">
    <property type="nucleotide sequence ID" value="XM_017835250.1"/>
</dbReference>
<feature type="compositionally biased region" description="Low complexity" evidence="1">
    <location>
        <begin position="91"/>
        <end position="102"/>
    </location>
</feature>
<proteinExistence type="predicted"/>
<name>A0A6J0IXH6_9PASS</name>
<gene>
    <name evidence="3" type="primary">LOC108507346</name>
</gene>
<dbReference type="OrthoDB" id="9219220at2759"/>
<protein>
    <submittedName>
        <fullName evidence="3">Protein VASP homolog</fullName>
    </submittedName>
</protein>
<feature type="compositionally biased region" description="Pro residues" evidence="1">
    <location>
        <begin position="72"/>
        <end position="84"/>
    </location>
</feature>